<dbReference type="InterPro" id="IPR000182">
    <property type="entry name" value="GNAT_dom"/>
</dbReference>
<dbReference type="SUPFAM" id="SSF55729">
    <property type="entry name" value="Acyl-CoA N-acyltransferases (Nat)"/>
    <property type="match status" value="1"/>
</dbReference>
<dbReference type="InterPro" id="IPR016181">
    <property type="entry name" value="Acyl_CoA_acyltransferase"/>
</dbReference>
<keyword evidence="3" id="KW-1185">Reference proteome</keyword>
<protein>
    <submittedName>
        <fullName evidence="2">GNAT family N-acetyltransferase</fullName>
    </submittedName>
</protein>
<evidence type="ECO:0000313" key="2">
    <source>
        <dbReference type="EMBL" id="WFN36552.1"/>
    </source>
</evidence>
<accession>A0AAF0JLX8</accession>
<proteinExistence type="predicted"/>
<gene>
    <name evidence="2" type="ORF">L1994_10485</name>
</gene>
<dbReference type="Pfam" id="PF13302">
    <property type="entry name" value="Acetyltransf_3"/>
    <property type="match status" value="1"/>
</dbReference>
<dbReference type="GO" id="GO:0016747">
    <property type="term" value="F:acyltransferase activity, transferring groups other than amino-acyl groups"/>
    <property type="evidence" value="ECO:0007669"/>
    <property type="project" value="InterPro"/>
</dbReference>
<dbReference type="PANTHER" id="PTHR43792">
    <property type="entry name" value="GNAT FAMILY, PUTATIVE (AFU_ORTHOLOGUE AFUA_3G00765)-RELATED-RELATED"/>
    <property type="match status" value="1"/>
</dbReference>
<dbReference type="KEGG" id="manq:L1994_10485"/>
<reference evidence="2" key="1">
    <citation type="submission" date="2022-01" db="EMBL/GenBank/DDBJ databases">
        <title>Complete genome of Methanomicrobium antiquum DSM 21220.</title>
        <authorList>
            <person name="Chen S.-C."/>
            <person name="You Y.-T."/>
            <person name="Zhou Y.-Z."/>
            <person name="Lai M.-C."/>
        </authorList>
    </citation>
    <scope>NUCLEOTIDE SEQUENCE</scope>
    <source>
        <strain evidence="2">DSM 21220</strain>
    </source>
</reference>
<feature type="domain" description="N-acetyltransferase" evidence="1">
    <location>
        <begin position="15"/>
        <end position="154"/>
    </location>
</feature>
<dbReference type="RefSeq" id="WP_278099387.1">
    <property type="nucleotide sequence ID" value="NZ_CP091092.1"/>
</dbReference>
<dbReference type="GeneID" id="79950829"/>
<evidence type="ECO:0000259" key="1">
    <source>
        <dbReference type="Pfam" id="PF13302"/>
    </source>
</evidence>
<dbReference type="AlphaFoldDB" id="A0AAF0JLX8"/>
<organism evidence="2 3">
    <name type="scientific">Methanomicrobium antiquum</name>
    <dbReference type="NCBI Taxonomy" id="487686"/>
    <lineage>
        <taxon>Archaea</taxon>
        <taxon>Methanobacteriati</taxon>
        <taxon>Methanobacteriota</taxon>
        <taxon>Stenosarchaea group</taxon>
        <taxon>Methanomicrobia</taxon>
        <taxon>Methanomicrobiales</taxon>
        <taxon>Methanomicrobiaceae</taxon>
        <taxon>Methanomicrobium</taxon>
    </lineage>
</organism>
<sequence length="200" mass="23497">MKNAYFGETLSFSYMTGEDIFPVSRMLEKESVCKWLFFGPNSSDMTRKYFEPLIDAMENDIKAKNQLKTHIFTIRERISGHFVGQCALLPVDFSEGSYTAAYQLDDICWRRGYGFEACRFLVYYAFFVCGGYRINADCAKENTASCRILEKCGFLKECNQEKYWNYKDSFHDRVLYSLLFENIPLNFQESLKNEFEESLF</sequence>
<name>A0AAF0JLX8_9EURY</name>
<dbReference type="Proteomes" id="UP001218895">
    <property type="component" value="Chromosome"/>
</dbReference>
<evidence type="ECO:0000313" key="3">
    <source>
        <dbReference type="Proteomes" id="UP001218895"/>
    </source>
</evidence>
<dbReference type="Gene3D" id="3.40.630.30">
    <property type="match status" value="1"/>
</dbReference>
<dbReference type="InterPro" id="IPR051531">
    <property type="entry name" value="N-acetyltransferase"/>
</dbReference>
<dbReference type="EMBL" id="CP091092">
    <property type="protein sequence ID" value="WFN36552.1"/>
    <property type="molecule type" value="Genomic_DNA"/>
</dbReference>